<organism evidence="13 14">
    <name type="scientific">Vibrio scophthalmi</name>
    <dbReference type="NCBI Taxonomy" id="45658"/>
    <lineage>
        <taxon>Bacteria</taxon>
        <taxon>Pseudomonadati</taxon>
        <taxon>Pseudomonadota</taxon>
        <taxon>Gammaproteobacteria</taxon>
        <taxon>Vibrionales</taxon>
        <taxon>Vibrionaceae</taxon>
        <taxon>Vibrio</taxon>
    </lineage>
</organism>
<dbReference type="InterPro" id="IPR036425">
    <property type="entry name" value="MoaB/Mog-like_dom_sf"/>
</dbReference>
<dbReference type="AlphaFoldDB" id="A0A1C7F9R6"/>
<evidence type="ECO:0000259" key="12">
    <source>
        <dbReference type="SMART" id="SM00852"/>
    </source>
</evidence>
<dbReference type="PROSITE" id="PS01079">
    <property type="entry name" value="MOCF_BIOSYNTHESIS_2"/>
    <property type="match status" value="1"/>
</dbReference>
<dbReference type="Proteomes" id="UP000092528">
    <property type="component" value="Chromosome 1"/>
</dbReference>
<name>A0A1C7F9R6_9VIBR</name>
<dbReference type="PANTHER" id="PTHR10192:SF31">
    <property type="entry name" value="MOLYBDOPTERIN MOLYBDENUMTRANSFERASE"/>
    <property type="match status" value="1"/>
</dbReference>
<feature type="domain" description="MoaB/Mog" evidence="12">
    <location>
        <begin position="379"/>
        <end position="516"/>
    </location>
</feature>
<evidence type="ECO:0000256" key="6">
    <source>
        <dbReference type="ARBA" id="ARBA00022679"/>
    </source>
</evidence>
<keyword evidence="9 11" id="KW-0501">Molybdenum cofactor biosynthesis</keyword>
<dbReference type="CDD" id="cd03116">
    <property type="entry name" value="MobB"/>
    <property type="match status" value="1"/>
</dbReference>
<dbReference type="GO" id="GO:0061599">
    <property type="term" value="F:molybdopterin molybdotransferase activity"/>
    <property type="evidence" value="ECO:0007669"/>
    <property type="project" value="UniProtKB-UniRule"/>
</dbReference>
<keyword evidence="7 11" id="KW-0479">Metal-binding</keyword>
<dbReference type="Gene3D" id="2.40.340.10">
    <property type="entry name" value="MoeA, C-terminal, domain IV"/>
    <property type="match status" value="1"/>
</dbReference>
<dbReference type="NCBIfam" id="TIGR00177">
    <property type="entry name" value="molyb_syn"/>
    <property type="match status" value="1"/>
</dbReference>
<dbReference type="InterPro" id="IPR038987">
    <property type="entry name" value="MoeA-like"/>
</dbReference>
<dbReference type="FunFam" id="2.170.190.11:FF:000008">
    <property type="entry name" value="Molybdopterin molybdenumtransferase"/>
    <property type="match status" value="1"/>
</dbReference>
<evidence type="ECO:0000256" key="9">
    <source>
        <dbReference type="ARBA" id="ARBA00023150"/>
    </source>
</evidence>
<dbReference type="Gene3D" id="3.40.50.300">
    <property type="entry name" value="P-loop containing nucleotide triphosphate hydrolases"/>
    <property type="match status" value="1"/>
</dbReference>
<dbReference type="FunFam" id="3.40.980.10:FF:000004">
    <property type="entry name" value="Molybdopterin molybdenumtransferase"/>
    <property type="match status" value="1"/>
</dbReference>
<gene>
    <name evidence="13" type="ORF">VSVS05_01351</name>
</gene>
<keyword evidence="14" id="KW-1185">Reference proteome</keyword>
<keyword evidence="6 11" id="KW-0808">Transferase</keyword>
<dbReference type="PATRIC" id="fig|45658.7.peg.1325"/>
<dbReference type="InterPro" id="IPR004435">
    <property type="entry name" value="MobB_dom"/>
</dbReference>
<dbReference type="CDD" id="cd00887">
    <property type="entry name" value="MoeA"/>
    <property type="match status" value="1"/>
</dbReference>
<dbReference type="GO" id="GO:0046872">
    <property type="term" value="F:metal ion binding"/>
    <property type="evidence" value="ECO:0007669"/>
    <property type="project" value="UniProtKB-UniRule"/>
</dbReference>
<dbReference type="InterPro" id="IPR008284">
    <property type="entry name" value="MoCF_biosynth_CS"/>
</dbReference>
<evidence type="ECO:0000256" key="4">
    <source>
        <dbReference type="ARBA" id="ARBA00010763"/>
    </source>
</evidence>
<comment type="pathway">
    <text evidence="3 11">Cofactor biosynthesis; molybdopterin biosynthesis.</text>
</comment>
<dbReference type="SUPFAM" id="SSF53218">
    <property type="entry name" value="Molybdenum cofactor biosynthesis proteins"/>
    <property type="match status" value="1"/>
</dbReference>
<sequence>MTARHLIPVIGFAAYSGTGKTTLIEALLPKLTEAGLRIGMLKHAHHNFDVDQPGKDSYRLRKAGASQMLISSRNRYALMTETPEEESEFHFLLSRFDQQKLDVILVEGCKNIAFPKIELHRDEVGKPWLYPSDDNIIAIAADSKVTDSELPQMDINDLDAITQFILNFVASNGKSCCDNVCDKQIDKPASSCCDILSPAFLSVTQGQEKILSLVNEVTEAESCPIEASYNRVLAIDVASPVNVPQYTNSAMDGFAIRGDDIVNDEAETPSYHVVAEVMAGHAYQGELQPGQAVKIMTGAPMPAGADTVIMREQAQTNGDHVTFPEAFIKRGQNVRQAGEDLAQGSDVFSKGTRIESAEMGMLASLGFGQAQVARQLKVGLFSTGDEVQAPGTEQKPNTIYDSNRFTIMGMLQKLGCEVIDYGILEDNEQVMIDAIEKASQQTDVIITSGGVSVGDADYVKLALDKLGQIDFWRINMRPGRPLAFGQVNDKPFFGLPGNPVAVMVSFINFVEPALRKMQGERNWQPLKVNAIATEDLRSRQGRTEYSRGVFQIDPAGRLTVHTTGKQGSGILRSMSEANCLIEISPAVDTVKVGESVTIIPLQGRI</sequence>
<dbReference type="SUPFAM" id="SSF63867">
    <property type="entry name" value="MoeA C-terminal domain-like"/>
    <property type="match status" value="1"/>
</dbReference>
<dbReference type="FunFam" id="3.40.50.300:FF:000920">
    <property type="entry name" value="Molybdopterin-guanine dinucleotide biosynthesis protein B"/>
    <property type="match status" value="1"/>
</dbReference>
<dbReference type="UniPathway" id="UPA00344"/>
<dbReference type="NCBIfam" id="NF011060">
    <property type="entry name" value="PRK14491.1"/>
    <property type="match status" value="1"/>
</dbReference>
<dbReference type="GO" id="GO:0005829">
    <property type="term" value="C:cytosol"/>
    <property type="evidence" value="ECO:0007669"/>
    <property type="project" value="TreeGrafter"/>
</dbReference>
<evidence type="ECO:0000256" key="3">
    <source>
        <dbReference type="ARBA" id="ARBA00005046"/>
    </source>
</evidence>
<dbReference type="InterPro" id="IPR027417">
    <property type="entry name" value="P-loop_NTPase"/>
</dbReference>
<keyword evidence="5 11" id="KW-0500">Molybdenum</keyword>
<dbReference type="InterPro" id="IPR005111">
    <property type="entry name" value="MoeA_C_domain_IV"/>
</dbReference>
<evidence type="ECO:0000256" key="5">
    <source>
        <dbReference type="ARBA" id="ARBA00022505"/>
    </source>
</evidence>
<comment type="similarity">
    <text evidence="4 11">Belongs to the MoeA family.</text>
</comment>
<dbReference type="STRING" id="45658.VSVS12_01726"/>
<comment type="function">
    <text evidence="2 11">Catalyzes the insertion of molybdate into adenylated molybdopterin with the concomitant release of AMP.</text>
</comment>
<dbReference type="PANTHER" id="PTHR10192">
    <property type="entry name" value="MOLYBDOPTERIN BIOSYNTHESIS PROTEIN"/>
    <property type="match status" value="1"/>
</dbReference>
<evidence type="ECO:0000256" key="7">
    <source>
        <dbReference type="ARBA" id="ARBA00022723"/>
    </source>
</evidence>
<dbReference type="Gene3D" id="3.90.105.10">
    <property type="entry name" value="Molybdopterin biosynthesis moea protein, domain 2"/>
    <property type="match status" value="1"/>
</dbReference>
<dbReference type="InterPro" id="IPR012182">
    <property type="entry name" value="MobB_MoeA"/>
</dbReference>
<dbReference type="Pfam" id="PF03454">
    <property type="entry name" value="MoeA_C"/>
    <property type="match status" value="1"/>
</dbReference>
<dbReference type="InterPro" id="IPR001453">
    <property type="entry name" value="MoaB/Mog_dom"/>
</dbReference>
<dbReference type="Pfam" id="PF03453">
    <property type="entry name" value="MoeA_N"/>
    <property type="match status" value="1"/>
</dbReference>
<evidence type="ECO:0000256" key="2">
    <source>
        <dbReference type="ARBA" id="ARBA00002901"/>
    </source>
</evidence>
<dbReference type="SUPFAM" id="SSF63882">
    <property type="entry name" value="MoeA N-terminal region -like"/>
    <property type="match status" value="1"/>
</dbReference>
<dbReference type="RefSeq" id="WP_065545300.1">
    <property type="nucleotide sequence ID" value="NZ_CP016414.1"/>
</dbReference>
<evidence type="ECO:0000256" key="10">
    <source>
        <dbReference type="ARBA" id="ARBA00047317"/>
    </source>
</evidence>
<dbReference type="NCBIfam" id="NF045515">
    <property type="entry name" value="Glp_gephyrin"/>
    <property type="match status" value="1"/>
</dbReference>
<evidence type="ECO:0000256" key="1">
    <source>
        <dbReference type="ARBA" id="ARBA00001946"/>
    </source>
</evidence>
<evidence type="ECO:0000256" key="8">
    <source>
        <dbReference type="ARBA" id="ARBA00022842"/>
    </source>
</evidence>
<dbReference type="InterPro" id="IPR005110">
    <property type="entry name" value="MoeA_linker/N"/>
</dbReference>
<dbReference type="FunFam" id="2.40.340.10:FF:000008">
    <property type="entry name" value="Molybdopterin molybdenumtransferase"/>
    <property type="match status" value="1"/>
</dbReference>
<evidence type="ECO:0000313" key="14">
    <source>
        <dbReference type="Proteomes" id="UP000092528"/>
    </source>
</evidence>
<dbReference type="Pfam" id="PF03205">
    <property type="entry name" value="MobB"/>
    <property type="match status" value="1"/>
</dbReference>
<comment type="cofactor">
    <cofactor evidence="1 11">
        <name>Mg(2+)</name>
        <dbReference type="ChEBI" id="CHEBI:18420"/>
    </cofactor>
</comment>
<dbReference type="GeneID" id="96873671"/>
<dbReference type="Gene3D" id="2.170.190.11">
    <property type="entry name" value="Molybdopterin biosynthesis moea protein, domain 3"/>
    <property type="match status" value="1"/>
</dbReference>
<evidence type="ECO:0000256" key="11">
    <source>
        <dbReference type="RuleBase" id="RU365090"/>
    </source>
</evidence>
<reference evidence="13 14" key="1">
    <citation type="submission" date="2016-07" db="EMBL/GenBank/DDBJ databases">
        <title>Genome sequencing of Vibrio scophthalmi strain VS-05, an isolated from Paralichthys olivaceus.</title>
        <authorList>
            <person name="Han H.-J."/>
        </authorList>
    </citation>
    <scope>NUCLEOTIDE SEQUENCE [LARGE SCALE GENOMIC DNA]</scope>
    <source>
        <strain evidence="13 14">VS-05</strain>
    </source>
</reference>
<keyword evidence="8 11" id="KW-0460">Magnesium</keyword>
<evidence type="ECO:0000313" key="13">
    <source>
        <dbReference type="EMBL" id="ANU36478.1"/>
    </source>
</evidence>
<comment type="catalytic activity">
    <reaction evidence="10">
        <text>adenylyl-molybdopterin + molybdate = Mo-molybdopterin + AMP + H(+)</text>
        <dbReference type="Rhea" id="RHEA:35047"/>
        <dbReference type="ChEBI" id="CHEBI:15378"/>
        <dbReference type="ChEBI" id="CHEBI:36264"/>
        <dbReference type="ChEBI" id="CHEBI:62727"/>
        <dbReference type="ChEBI" id="CHEBI:71302"/>
        <dbReference type="ChEBI" id="CHEBI:456215"/>
        <dbReference type="EC" id="2.10.1.1"/>
    </reaction>
</comment>
<dbReference type="Pfam" id="PF00994">
    <property type="entry name" value="MoCF_biosynth"/>
    <property type="match status" value="1"/>
</dbReference>
<dbReference type="Gene3D" id="3.40.980.10">
    <property type="entry name" value="MoaB/Mog-like domain"/>
    <property type="match status" value="1"/>
</dbReference>
<dbReference type="PIRSF" id="PIRSF036618">
    <property type="entry name" value="MobB_MoeA"/>
    <property type="match status" value="1"/>
</dbReference>
<protein>
    <recommendedName>
        <fullName evidence="11">Molybdopterin molybdenumtransferase</fullName>
        <ecNumber evidence="11">2.10.1.1</ecNumber>
    </recommendedName>
</protein>
<dbReference type="InterPro" id="IPR036135">
    <property type="entry name" value="MoeA_linker/N_sf"/>
</dbReference>
<dbReference type="EC" id="2.10.1.1" evidence="11"/>
<proteinExistence type="inferred from homology"/>
<dbReference type="SUPFAM" id="SSF52540">
    <property type="entry name" value="P-loop containing nucleoside triphosphate hydrolases"/>
    <property type="match status" value="1"/>
</dbReference>
<dbReference type="InterPro" id="IPR036688">
    <property type="entry name" value="MoeA_C_domain_IV_sf"/>
</dbReference>
<dbReference type="NCBIfam" id="TIGR00176">
    <property type="entry name" value="mobB"/>
    <property type="match status" value="1"/>
</dbReference>
<dbReference type="SMART" id="SM00852">
    <property type="entry name" value="MoCF_biosynth"/>
    <property type="match status" value="1"/>
</dbReference>
<dbReference type="GO" id="GO:0006777">
    <property type="term" value="P:Mo-molybdopterin cofactor biosynthetic process"/>
    <property type="evidence" value="ECO:0007669"/>
    <property type="project" value="UniProtKB-UniRule"/>
</dbReference>
<dbReference type="EMBL" id="CP016414">
    <property type="protein sequence ID" value="ANU36478.1"/>
    <property type="molecule type" value="Genomic_DNA"/>
</dbReference>
<dbReference type="GO" id="GO:0005525">
    <property type="term" value="F:GTP binding"/>
    <property type="evidence" value="ECO:0007669"/>
    <property type="project" value="InterPro"/>
</dbReference>
<accession>A0A1C7F9R6</accession>